<dbReference type="Pfam" id="PF02634">
    <property type="entry name" value="FdhD-NarQ"/>
    <property type="match status" value="1"/>
</dbReference>
<dbReference type="PANTHER" id="PTHR30592:SF1">
    <property type="entry name" value="SULFUR CARRIER PROTEIN FDHD"/>
    <property type="match status" value="1"/>
</dbReference>
<dbReference type="SUPFAM" id="SSF53927">
    <property type="entry name" value="Cytidine deaminase-like"/>
    <property type="match status" value="1"/>
</dbReference>
<protein>
    <recommendedName>
        <fullName evidence="3">Sulfur carrier protein FdhD</fullName>
    </recommendedName>
</protein>
<dbReference type="Proteomes" id="UP001247754">
    <property type="component" value="Unassembled WGS sequence"/>
</dbReference>
<organism evidence="5 6">
    <name type="scientific">Ruixingdingia sedimenti</name>
    <dbReference type="NCBI Taxonomy" id="3073604"/>
    <lineage>
        <taxon>Bacteria</taxon>
        <taxon>Pseudomonadati</taxon>
        <taxon>Pseudomonadota</taxon>
        <taxon>Alphaproteobacteria</taxon>
        <taxon>Rhodobacterales</taxon>
        <taxon>Paracoccaceae</taxon>
        <taxon>Ruixingdingia</taxon>
    </lineage>
</organism>
<evidence type="ECO:0000313" key="5">
    <source>
        <dbReference type="EMBL" id="MDR5651665.1"/>
    </source>
</evidence>
<keyword evidence="1 3" id="KW-0963">Cytoplasm</keyword>
<name>A0ABU1F478_9RHOB</name>
<dbReference type="InterPro" id="IPR003786">
    <property type="entry name" value="FdhD"/>
</dbReference>
<comment type="function">
    <text evidence="3">Required for formate dehydrogenase (FDH) activity. Acts as a sulfur carrier protein that transfers sulfur from IscS to the molybdenum cofactor prior to its insertion into FDH.</text>
</comment>
<evidence type="ECO:0000256" key="3">
    <source>
        <dbReference type="HAMAP-Rule" id="MF_00187"/>
    </source>
</evidence>
<feature type="active site" description="Cysteine persulfide intermediate" evidence="3">
    <location>
        <position position="105"/>
    </location>
</feature>
<dbReference type="PANTHER" id="PTHR30592">
    <property type="entry name" value="FORMATE DEHYDROGENASE"/>
    <property type="match status" value="1"/>
</dbReference>
<sequence>MPPVRQAAARHAVGRTGPPRDLAEETAVALSFDGTTQAVMMATPADLEDFARGFALTEGIAAPGEIDSIAVVEAGPGLDVQVWLRPGAAARLSARRRVMAGPVGCGLCGLDSVAEALRPPPPLPPGGLRLAAADVRAAIAALPGHQPLHDATRAVHAAGFWRPGHGMVAVREDVGRHNALDKLAGALAAAGVPGGAGAVVMTSRLSIDLVQKCARIGAPVLIAASAPTAHAVRLAEGAGLTLCALARAEGFELFTHPGRILTEGIPDVA</sequence>
<evidence type="ECO:0000256" key="2">
    <source>
        <dbReference type="ARBA" id="ARBA00023150"/>
    </source>
</evidence>
<gene>
    <name evidence="3 5" type="primary">fdhD</name>
    <name evidence="5" type="ORF">RGD00_03545</name>
</gene>
<dbReference type="NCBIfam" id="TIGR00129">
    <property type="entry name" value="fdhD_narQ"/>
    <property type="match status" value="1"/>
</dbReference>
<feature type="region of interest" description="Disordered" evidence="4">
    <location>
        <begin position="1"/>
        <end position="20"/>
    </location>
</feature>
<dbReference type="Gene3D" id="3.40.140.10">
    <property type="entry name" value="Cytidine Deaminase, domain 2"/>
    <property type="match status" value="1"/>
</dbReference>
<evidence type="ECO:0000256" key="4">
    <source>
        <dbReference type="SAM" id="MobiDB-lite"/>
    </source>
</evidence>
<comment type="similarity">
    <text evidence="3">Belongs to the FdhD family.</text>
</comment>
<dbReference type="Gene3D" id="3.10.20.10">
    <property type="match status" value="1"/>
</dbReference>
<comment type="caution">
    <text evidence="3">Lacks conserved residue(s) required for the propagation of feature annotation.</text>
</comment>
<dbReference type="PIRSF" id="PIRSF015626">
    <property type="entry name" value="FdhD"/>
    <property type="match status" value="1"/>
</dbReference>
<comment type="subcellular location">
    <subcellularLocation>
        <location evidence="3">Cytoplasm</location>
    </subcellularLocation>
</comment>
<dbReference type="InterPro" id="IPR016193">
    <property type="entry name" value="Cytidine_deaminase-like"/>
</dbReference>
<comment type="caution">
    <text evidence="5">The sequence shown here is derived from an EMBL/GenBank/DDBJ whole genome shotgun (WGS) entry which is preliminary data.</text>
</comment>
<reference evidence="5 6" key="1">
    <citation type="submission" date="2023-09" db="EMBL/GenBank/DDBJ databases">
        <title>Xinfangfangia sedmenti sp. nov., isolated the sedment.</title>
        <authorList>
            <person name="Xu L."/>
        </authorList>
    </citation>
    <scope>NUCLEOTIDE SEQUENCE [LARGE SCALE GENOMIC DNA]</scope>
    <source>
        <strain evidence="5 6">LG-4</strain>
    </source>
</reference>
<evidence type="ECO:0000256" key="1">
    <source>
        <dbReference type="ARBA" id="ARBA00022490"/>
    </source>
</evidence>
<keyword evidence="6" id="KW-1185">Reference proteome</keyword>
<dbReference type="RefSeq" id="WP_310456141.1">
    <property type="nucleotide sequence ID" value="NZ_JAVKPH010000003.1"/>
</dbReference>
<dbReference type="HAMAP" id="MF_00187">
    <property type="entry name" value="FdhD"/>
    <property type="match status" value="1"/>
</dbReference>
<evidence type="ECO:0000313" key="6">
    <source>
        <dbReference type="Proteomes" id="UP001247754"/>
    </source>
</evidence>
<accession>A0ABU1F478</accession>
<proteinExistence type="inferred from homology"/>
<dbReference type="EMBL" id="JAVKPH010000003">
    <property type="protein sequence ID" value="MDR5651665.1"/>
    <property type="molecule type" value="Genomic_DNA"/>
</dbReference>
<keyword evidence="2 3" id="KW-0501">Molybdenum cofactor biosynthesis</keyword>